<name>A0A2T2P514_CORCC</name>
<organism evidence="2 3">
    <name type="scientific">Corynespora cassiicola Philippines</name>
    <dbReference type="NCBI Taxonomy" id="1448308"/>
    <lineage>
        <taxon>Eukaryota</taxon>
        <taxon>Fungi</taxon>
        <taxon>Dikarya</taxon>
        <taxon>Ascomycota</taxon>
        <taxon>Pezizomycotina</taxon>
        <taxon>Dothideomycetes</taxon>
        <taxon>Pleosporomycetidae</taxon>
        <taxon>Pleosporales</taxon>
        <taxon>Corynesporascaceae</taxon>
        <taxon>Corynespora</taxon>
    </lineage>
</organism>
<dbReference type="EMBL" id="KZ678130">
    <property type="protein sequence ID" value="PSN72418.1"/>
    <property type="molecule type" value="Genomic_DNA"/>
</dbReference>
<dbReference type="AlphaFoldDB" id="A0A2T2P514"/>
<evidence type="ECO:0000256" key="1">
    <source>
        <dbReference type="SAM" id="MobiDB-lite"/>
    </source>
</evidence>
<evidence type="ECO:0000313" key="3">
    <source>
        <dbReference type="Proteomes" id="UP000240883"/>
    </source>
</evidence>
<gene>
    <name evidence="2" type="ORF">BS50DRAFT_251230</name>
</gene>
<dbReference type="Proteomes" id="UP000240883">
    <property type="component" value="Unassembled WGS sequence"/>
</dbReference>
<evidence type="ECO:0000313" key="2">
    <source>
        <dbReference type="EMBL" id="PSN72418.1"/>
    </source>
</evidence>
<accession>A0A2T2P514</accession>
<sequence>MIMARIDYRKPQYLLTPIPEVALTGIRCLALGWPHRRQFPSVNFQTDLRNARNILWDQSAGPTRLLGSFASPKLSGYFLFYVAYGSCGWYDGKAARISWQTSPTSLRLRLARSTSSTTPHDPEDTSQLSAGGETRQVDNGVAAVGREVRQCQLRKSTQVLLDRAKQ</sequence>
<protein>
    <submittedName>
        <fullName evidence="2">Uncharacterized protein</fullName>
    </submittedName>
</protein>
<keyword evidence="3" id="KW-1185">Reference proteome</keyword>
<reference evidence="2 3" key="1">
    <citation type="journal article" date="2018" name="Front. Microbiol.">
        <title>Genome-Wide Analysis of Corynespora cassiicola Leaf Fall Disease Putative Effectors.</title>
        <authorList>
            <person name="Lopez D."/>
            <person name="Ribeiro S."/>
            <person name="Label P."/>
            <person name="Fumanal B."/>
            <person name="Venisse J.S."/>
            <person name="Kohler A."/>
            <person name="de Oliveira R.R."/>
            <person name="Labutti K."/>
            <person name="Lipzen A."/>
            <person name="Lail K."/>
            <person name="Bauer D."/>
            <person name="Ohm R.A."/>
            <person name="Barry K.W."/>
            <person name="Spatafora J."/>
            <person name="Grigoriev I.V."/>
            <person name="Martin F.M."/>
            <person name="Pujade-Renaud V."/>
        </authorList>
    </citation>
    <scope>NUCLEOTIDE SEQUENCE [LARGE SCALE GENOMIC DNA]</scope>
    <source>
        <strain evidence="2 3">Philippines</strain>
    </source>
</reference>
<proteinExistence type="predicted"/>
<feature type="region of interest" description="Disordered" evidence="1">
    <location>
        <begin position="112"/>
        <end position="141"/>
    </location>
</feature>